<evidence type="ECO:0000256" key="8">
    <source>
        <dbReference type="ARBA" id="ARBA00023163"/>
    </source>
</evidence>
<dbReference type="InterPro" id="IPR001789">
    <property type="entry name" value="Sig_transdc_resp-reg_receiver"/>
</dbReference>
<feature type="DNA-binding region" description="OmpR/PhoB-type" evidence="10">
    <location>
        <begin position="136"/>
        <end position="238"/>
    </location>
</feature>
<dbReference type="SMART" id="SM00448">
    <property type="entry name" value="REC"/>
    <property type="match status" value="1"/>
</dbReference>
<dbReference type="RefSeq" id="WP_377496552.1">
    <property type="nucleotide sequence ID" value="NZ_JBHMDO010000031.1"/>
</dbReference>
<keyword evidence="7" id="KW-0010">Activator</keyword>
<keyword evidence="14" id="KW-1185">Reference proteome</keyword>
<dbReference type="Gene3D" id="6.10.250.690">
    <property type="match status" value="1"/>
</dbReference>
<dbReference type="SUPFAM" id="SSF52172">
    <property type="entry name" value="CheY-like"/>
    <property type="match status" value="1"/>
</dbReference>
<keyword evidence="4" id="KW-0902">Two-component regulatory system</keyword>
<evidence type="ECO:0000256" key="10">
    <source>
        <dbReference type="PROSITE-ProRule" id="PRU01091"/>
    </source>
</evidence>
<dbReference type="Gene3D" id="3.40.50.2300">
    <property type="match status" value="1"/>
</dbReference>
<feature type="domain" description="Response regulatory" evidence="11">
    <location>
        <begin position="7"/>
        <end position="120"/>
    </location>
</feature>
<dbReference type="CDD" id="cd17574">
    <property type="entry name" value="REC_OmpR"/>
    <property type="match status" value="1"/>
</dbReference>
<evidence type="ECO:0000256" key="1">
    <source>
        <dbReference type="ARBA" id="ARBA00004496"/>
    </source>
</evidence>
<evidence type="ECO:0000259" key="12">
    <source>
        <dbReference type="PROSITE" id="PS51755"/>
    </source>
</evidence>
<dbReference type="Proteomes" id="UP001589747">
    <property type="component" value="Unassembled WGS sequence"/>
</dbReference>
<dbReference type="InterPro" id="IPR001867">
    <property type="entry name" value="OmpR/PhoB-type_DNA-bd"/>
</dbReference>
<dbReference type="PROSITE" id="PS50110">
    <property type="entry name" value="RESPONSE_REGULATORY"/>
    <property type="match status" value="1"/>
</dbReference>
<dbReference type="InterPro" id="IPR011006">
    <property type="entry name" value="CheY-like_superfamily"/>
</dbReference>
<evidence type="ECO:0000256" key="9">
    <source>
        <dbReference type="PROSITE-ProRule" id="PRU00169"/>
    </source>
</evidence>
<name>A0ABV5KUR9_9BACL</name>
<comment type="subcellular location">
    <subcellularLocation>
        <location evidence="1">Cytoplasm</location>
    </subcellularLocation>
</comment>
<keyword evidence="2" id="KW-0963">Cytoplasm</keyword>
<dbReference type="PROSITE" id="PS51755">
    <property type="entry name" value="OMPR_PHOB"/>
    <property type="match status" value="1"/>
</dbReference>
<feature type="modified residue" description="4-aspartylphosphate" evidence="9">
    <location>
        <position position="56"/>
    </location>
</feature>
<dbReference type="Pfam" id="PF00486">
    <property type="entry name" value="Trans_reg_C"/>
    <property type="match status" value="1"/>
</dbReference>
<evidence type="ECO:0000256" key="5">
    <source>
        <dbReference type="ARBA" id="ARBA00023015"/>
    </source>
</evidence>
<organism evidence="13 14">
    <name type="scientific">Paenibacillus aurantiacus</name>
    <dbReference type="NCBI Taxonomy" id="1936118"/>
    <lineage>
        <taxon>Bacteria</taxon>
        <taxon>Bacillati</taxon>
        <taxon>Bacillota</taxon>
        <taxon>Bacilli</taxon>
        <taxon>Bacillales</taxon>
        <taxon>Paenibacillaceae</taxon>
        <taxon>Paenibacillus</taxon>
    </lineage>
</organism>
<dbReference type="EMBL" id="JBHMDO010000031">
    <property type="protein sequence ID" value="MFB9327832.1"/>
    <property type="molecule type" value="Genomic_DNA"/>
</dbReference>
<evidence type="ECO:0000313" key="14">
    <source>
        <dbReference type="Proteomes" id="UP001589747"/>
    </source>
</evidence>
<dbReference type="CDD" id="cd00383">
    <property type="entry name" value="trans_reg_C"/>
    <property type="match status" value="1"/>
</dbReference>
<evidence type="ECO:0000313" key="13">
    <source>
        <dbReference type="EMBL" id="MFB9327832.1"/>
    </source>
</evidence>
<gene>
    <name evidence="13" type="ORF">ACFFSY_18045</name>
</gene>
<feature type="domain" description="OmpR/PhoB-type" evidence="12">
    <location>
        <begin position="136"/>
        <end position="238"/>
    </location>
</feature>
<evidence type="ECO:0000256" key="3">
    <source>
        <dbReference type="ARBA" id="ARBA00022553"/>
    </source>
</evidence>
<sequence length="251" mass="28999">MDMQTERILLVDDEMRIRSLLKLYLSKDHYVIDEAADGLEAIRKISENDYHLVLLDVMLPGLNGFEVCKAVREFKQTPIMMLTAYGDEFGKIKGFEAGADDYVTKPFSPREVVLRVKAMLNRTAWMDPDFSPPRLSNKVVLPYLTIEPGARRVLVKGTELRLTMKEFELLYFLARHPGKAYTREELLREVWRSETVRKGEDRTVDTHVKRIREKLNAAEPEAAKMIYTVWGLGYSLRPPMEDNSTVRLLST</sequence>
<keyword evidence="3 9" id="KW-0597">Phosphoprotein</keyword>
<dbReference type="InterPro" id="IPR039420">
    <property type="entry name" value="WalR-like"/>
</dbReference>
<dbReference type="SMART" id="SM00862">
    <property type="entry name" value="Trans_reg_C"/>
    <property type="match status" value="1"/>
</dbReference>
<protein>
    <submittedName>
        <fullName evidence="13">Response regulator transcription factor</fullName>
    </submittedName>
</protein>
<reference evidence="13 14" key="1">
    <citation type="submission" date="2024-09" db="EMBL/GenBank/DDBJ databases">
        <authorList>
            <person name="Sun Q."/>
            <person name="Mori K."/>
        </authorList>
    </citation>
    <scope>NUCLEOTIDE SEQUENCE [LARGE SCALE GENOMIC DNA]</scope>
    <source>
        <strain evidence="13 14">TISTR 2452</strain>
    </source>
</reference>
<keyword evidence="8" id="KW-0804">Transcription</keyword>
<proteinExistence type="predicted"/>
<accession>A0ABV5KUR9</accession>
<comment type="caution">
    <text evidence="13">The sequence shown here is derived from an EMBL/GenBank/DDBJ whole genome shotgun (WGS) entry which is preliminary data.</text>
</comment>
<keyword evidence="5" id="KW-0805">Transcription regulation</keyword>
<dbReference type="Pfam" id="PF00072">
    <property type="entry name" value="Response_reg"/>
    <property type="match status" value="1"/>
</dbReference>
<dbReference type="InterPro" id="IPR036388">
    <property type="entry name" value="WH-like_DNA-bd_sf"/>
</dbReference>
<evidence type="ECO:0000256" key="2">
    <source>
        <dbReference type="ARBA" id="ARBA00022490"/>
    </source>
</evidence>
<dbReference type="Gene3D" id="1.10.10.10">
    <property type="entry name" value="Winged helix-like DNA-binding domain superfamily/Winged helix DNA-binding domain"/>
    <property type="match status" value="1"/>
</dbReference>
<evidence type="ECO:0000256" key="6">
    <source>
        <dbReference type="ARBA" id="ARBA00023125"/>
    </source>
</evidence>
<dbReference type="PANTHER" id="PTHR48111:SF44">
    <property type="entry name" value="TRANSCRIPTIONAL REGULATORY PROTEIN RESD"/>
    <property type="match status" value="1"/>
</dbReference>
<dbReference type="PANTHER" id="PTHR48111">
    <property type="entry name" value="REGULATOR OF RPOS"/>
    <property type="match status" value="1"/>
</dbReference>
<evidence type="ECO:0000256" key="7">
    <source>
        <dbReference type="ARBA" id="ARBA00023159"/>
    </source>
</evidence>
<keyword evidence="6 10" id="KW-0238">DNA-binding</keyword>
<evidence type="ECO:0000256" key="4">
    <source>
        <dbReference type="ARBA" id="ARBA00023012"/>
    </source>
</evidence>
<evidence type="ECO:0000259" key="11">
    <source>
        <dbReference type="PROSITE" id="PS50110"/>
    </source>
</evidence>